<dbReference type="InterPro" id="IPR010753">
    <property type="entry name" value="DUF1330"/>
</dbReference>
<dbReference type="RefSeq" id="WP_093968077.1">
    <property type="nucleotide sequence ID" value="NZ_FXYE01000002.1"/>
</dbReference>
<evidence type="ECO:0000313" key="3">
    <source>
        <dbReference type="Proteomes" id="UP000202922"/>
    </source>
</evidence>
<feature type="domain" description="DUF1330" evidence="1">
    <location>
        <begin position="3"/>
        <end position="92"/>
    </location>
</feature>
<dbReference type="AlphaFoldDB" id="A0A238KVM0"/>
<reference evidence="3" key="1">
    <citation type="submission" date="2017-05" db="EMBL/GenBank/DDBJ databases">
        <authorList>
            <person name="Rodrigo-Torres L."/>
            <person name="Arahal R. D."/>
            <person name="Lucena T."/>
        </authorList>
    </citation>
    <scope>NUCLEOTIDE SEQUENCE [LARGE SCALE GENOMIC DNA]</scope>
    <source>
        <strain evidence="3">CECT 8621</strain>
    </source>
</reference>
<organism evidence="2 3">
    <name type="scientific">Actibacterium lipolyticum</name>
    <dbReference type="NCBI Taxonomy" id="1524263"/>
    <lineage>
        <taxon>Bacteria</taxon>
        <taxon>Pseudomonadati</taxon>
        <taxon>Pseudomonadota</taxon>
        <taxon>Alphaproteobacteria</taxon>
        <taxon>Rhodobacterales</taxon>
        <taxon>Roseobacteraceae</taxon>
        <taxon>Actibacterium</taxon>
    </lineage>
</organism>
<dbReference type="Pfam" id="PF07045">
    <property type="entry name" value="DUF1330"/>
    <property type="match status" value="1"/>
</dbReference>
<dbReference type="InterPro" id="IPR011008">
    <property type="entry name" value="Dimeric_a/b-barrel"/>
</dbReference>
<dbReference type="EMBL" id="FXYE01000002">
    <property type="protein sequence ID" value="SMX46222.1"/>
    <property type="molecule type" value="Genomic_DNA"/>
</dbReference>
<dbReference type="OrthoDB" id="9806380at2"/>
<protein>
    <recommendedName>
        <fullName evidence="1">DUF1330 domain-containing protein</fullName>
    </recommendedName>
</protein>
<dbReference type="Gene3D" id="3.30.70.100">
    <property type="match status" value="1"/>
</dbReference>
<evidence type="ECO:0000313" key="2">
    <source>
        <dbReference type="EMBL" id="SMX46222.1"/>
    </source>
</evidence>
<dbReference type="SUPFAM" id="SSF54909">
    <property type="entry name" value="Dimeric alpha+beta barrel"/>
    <property type="match status" value="1"/>
</dbReference>
<dbReference type="Proteomes" id="UP000202922">
    <property type="component" value="Unassembled WGS sequence"/>
</dbReference>
<gene>
    <name evidence="2" type="ORF">COL8621_03012</name>
</gene>
<evidence type="ECO:0000259" key="1">
    <source>
        <dbReference type="Pfam" id="PF07045"/>
    </source>
</evidence>
<proteinExistence type="predicted"/>
<keyword evidence="3" id="KW-1185">Reference proteome</keyword>
<name>A0A238KVM0_9RHOB</name>
<sequence>MIYALVYIKIDNPDSLAAYRDKAGDALTKHGGKLEAASKTPTSFEGSLGLPDLAGVLSFPDKDAALAWINDPELAPVHALRRGAGDSSIILVG</sequence>
<accession>A0A238KVM0</accession>